<keyword evidence="1 2" id="KW-0245">EGF-like domain</keyword>
<reference evidence="5 7" key="1">
    <citation type="submission" date="2017-11" db="EMBL/GenBank/DDBJ databases">
        <title>The genome of Rhizophagus clarus HR1 reveals common genetic basis of auxotrophy among arbuscular mycorrhizal fungi.</title>
        <authorList>
            <person name="Kobayashi Y."/>
        </authorList>
    </citation>
    <scope>NUCLEOTIDE SEQUENCE [LARGE SCALE GENOMIC DNA]</scope>
    <source>
        <strain evidence="5 7">HR1</strain>
    </source>
</reference>
<evidence type="ECO:0000313" key="7">
    <source>
        <dbReference type="Proteomes" id="UP000247702"/>
    </source>
</evidence>
<organism evidence="5 7">
    <name type="scientific">Rhizophagus clarus</name>
    <dbReference type="NCBI Taxonomy" id="94130"/>
    <lineage>
        <taxon>Eukaryota</taxon>
        <taxon>Fungi</taxon>
        <taxon>Fungi incertae sedis</taxon>
        <taxon>Mucoromycota</taxon>
        <taxon>Glomeromycotina</taxon>
        <taxon>Glomeromycetes</taxon>
        <taxon>Glomerales</taxon>
        <taxon>Glomeraceae</taxon>
        <taxon>Rhizophagus</taxon>
    </lineage>
</organism>
<evidence type="ECO:0000256" key="3">
    <source>
        <dbReference type="SAM" id="Phobius"/>
    </source>
</evidence>
<accession>A0A2Z6R024</accession>
<dbReference type="Gene3D" id="2.170.300.10">
    <property type="entry name" value="Tie2 ligand-binding domain superfamily"/>
    <property type="match status" value="1"/>
</dbReference>
<keyword evidence="2" id="KW-1015">Disulfide bond</keyword>
<dbReference type="CDD" id="cd00055">
    <property type="entry name" value="EGF_Lam"/>
    <property type="match status" value="2"/>
</dbReference>
<dbReference type="EMBL" id="BEXD01000957">
    <property type="protein sequence ID" value="GBB91359.1"/>
    <property type="molecule type" value="Genomic_DNA"/>
</dbReference>
<dbReference type="SMART" id="SM00181">
    <property type="entry name" value="EGF"/>
    <property type="match status" value="5"/>
</dbReference>
<evidence type="ECO:0000256" key="2">
    <source>
        <dbReference type="PROSITE-ProRule" id="PRU00076"/>
    </source>
</evidence>
<dbReference type="Proteomes" id="UP000247702">
    <property type="component" value="Unassembled WGS sequence"/>
</dbReference>
<dbReference type="OrthoDB" id="2412841at2759"/>
<proteinExistence type="predicted"/>
<reference evidence="6" key="2">
    <citation type="submission" date="2019-10" db="EMBL/GenBank/DDBJ databases">
        <title>Conservation and host-specific expression of non-tandemly repeated heterogenous ribosome RNA gene in arbuscular mycorrhizal fungi.</title>
        <authorList>
            <person name="Maeda T."/>
            <person name="Kobayashi Y."/>
            <person name="Nakagawa T."/>
            <person name="Ezawa T."/>
            <person name="Yamaguchi K."/>
            <person name="Bino T."/>
            <person name="Nishimoto Y."/>
            <person name="Shigenobu S."/>
            <person name="Kawaguchi M."/>
        </authorList>
    </citation>
    <scope>NUCLEOTIDE SEQUENCE</scope>
    <source>
        <strain evidence="6">HR1</strain>
    </source>
</reference>
<dbReference type="CDD" id="cd00161">
    <property type="entry name" value="beta-trefoil_Ricin-like"/>
    <property type="match status" value="1"/>
</dbReference>
<dbReference type="InterPro" id="IPR035992">
    <property type="entry name" value="Ricin_B-like_lectins"/>
</dbReference>
<dbReference type="PANTHER" id="PTHR45756:SF1">
    <property type="entry name" value="PROTEIN KINASE DOMAIN CONTAINING PROTEIN"/>
    <property type="match status" value="1"/>
</dbReference>
<dbReference type="EMBL" id="BLAL01000044">
    <property type="protein sequence ID" value="GES79490.1"/>
    <property type="molecule type" value="Genomic_DNA"/>
</dbReference>
<evidence type="ECO:0000313" key="6">
    <source>
        <dbReference type="EMBL" id="GES79490.1"/>
    </source>
</evidence>
<name>A0A2Z6R024_9GLOM</name>
<dbReference type="Gene3D" id="2.80.10.50">
    <property type="match status" value="1"/>
</dbReference>
<dbReference type="CDD" id="cd00064">
    <property type="entry name" value="FU"/>
    <property type="match status" value="3"/>
</dbReference>
<comment type="caution">
    <text evidence="5">The sequence shown here is derived from an EMBL/GenBank/DDBJ whole genome shotgun (WGS) entry which is preliminary data.</text>
</comment>
<dbReference type="Proteomes" id="UP000615446">
    <property type="component" value="Unassembled WGS sequence"/>
</dbReference>
<dbReference type="InterPro" id="IPR000742">
    <property type="entry name" value="EGF"/>
</dbReference>
<dbReference type="PROSITE" id="PS01248">
    <property type="entry name" value="EGF_LAM_1"/>
    <property type="match status" value="1"/>
</dbReference>
<evidence type="ECO:0000256" key="1">
    <source>
        <dbReference type="ARBA" id="ARBA00022536"/>
    </source>
</evidence>
<dbReference type="PROSITE" id="PS00022">
    <property type="entry name" value="EGF_1"/>
    <property type="match status" value="1"/>
</dbReference>
<sequence>MNFPFVYAFFFVILSNLTYYVQSARFIRNAQTLACLDFTLPTSPSSCTPVTLNPCPIDRFSNFSDSLKWNLLPLNISSPLNNSIIMIESNNNQLCLSTSSNNVEACPCDNDPAQKWILSDDKILSANSKECLGLVGDVVNVGTCQTNGGPTSWKYYHVAPNAVNLYLSPRFAGNPQQLFVNDYNSQFLPTEIFSSPFSLEIPPGFEFIINSGNNNVQTFDSDVSQMSPISSLTSIISVKLKPGIVIYEYPAYFSASEFMEVGSQISSNSIIGSVLIPENLRGVIWSNSNFTGDNLGLFESIANFTGTSVATKQDVAASLDISATNCKNECGSGGFCLDDGNCKCKNGFTGVRCDQCSPGFFGPTCQQCQCTTVLNKNKCDETMTGTGGCSCNDGFTGENCDTCAPGFFKIGNECKEINCGNGTYNAQGNCICNGGFDLINNTCIECKSGYFQSGTECKPCTPGCLNCSVDKCNTCQQGLQVDGNGKCSLQSDQTIQNPNQFITCTVQNCETCSGEICLQCSPPSFLLEGSCVPPAANTGKCSSSTNQSFIADNSQNICQPCPSTCLDCIIPNFNTSSTIDNLQCTQCIPGYFLNGGECVKDCPTGKFANFTDNSCQACEPSCSNCKGPQNNECISCSNKDFFNSNGVCSSASCLPGFTAINNICTKCHADCSECSGPGINQCTKCPPNRPILTKDGQCVEVCQKGFYADESNQCQKCNDDCSSCVGPRNDQCLGCNDQSKILLGGTCSGSCPVGSELIKIEKLCQKLNGEDIVPPGEVVKDQKQSNTTIKLQWWHILIIAVGSLLLVILVALLIRCVAVKRRKMKTKEFGEQIDENTVAQNLKNMLRNARGMPSQPEMSHSSMKTQEVDDASLPSYDHKEGELYWKRKQQRHQKHMSITTDDYNKWKQNLRSKDWEGFDIVTEENLPSSSNNAGYSGYNQGEKNMYETPKVNENAYRNNRGSLRSNRSIRSKRTFDVPIRRDSWSESWI</sequence>
<comment type="caution">
    <text evidence="2">Lacks conserved residue(s) required for the propagation of feature annotation.</text>
</comment>
<dbReference type="InterPro" id="IPR002049">
    <property type="entry name" value="LE_dom"/>
</dbReference>
<keyword evidence="3" id="KW-0472">Membrane</keyword>
<dbReference type="SMART" id="SM00458">
    <property type="entry name" value="RICIN"/>
    <property type="match status" value="1"/>
</dbReference>
<dbReference type="InterPro" id="IPR009030">
    <property type="entry name" value="Growth_fac_rcpt_cys_sf"/>
</dbReference>
<gene>
    <name evidence="6" type="ORF">RCL2_000679100</name>
    <name evidence="5" type="ORF">RclHR1_01860013</name>
</gene>
<dbReference type="InterPro" id="IPR006212">
    <property type="entry name" value="Furin_repeat"/>
</dbReference>
<dbReference type="InterPro" id="IPR053215">
    <property type="entry name" value="TKL_Ser/Thr_kinase"/>
</dbReference>
<keyword evidence="7" id="KW-1185">Reference proteome</keyword>
<evidence type="ECO:0000313" key="5">
    <source>
        <dbReference type="EMBL" id="GBB91359.1"/>
    </source>
</evidence>
<dbReference type="STRING" id="94130.A0A2Z6R024"/>
<keyword evidence="6" id="KW-0675">Receptor</keyword>
<dbReference type="SUPFAM" id="SSF57184">
    <property type="entry name" value="Growth factor receptor domain"/>
    <property type="match status" value="4"/>
</dbReference>
<feature type="transmembrane region" description="Helical" evidence="3">
    <location>
        <begin position="793"/>
        <end position="818"/>
    </location>
</feature>
<dbReference type="Gene3D" id="2.10.220.10">
    <property type="entry name" value="Hormone Receptor, Insulin-like Growth Factor Receptor 1, Chain A, domain 2"/>
    <property type="match status" value="3"/>
</dbReference>
<keyword evidence="3" id="KW-1133">Transmembrane helix</keyword>
<dbReference type="PROSITE" id="PS50026">
    <property type="entry name" value="EGF_3"/>
    <property type="match status" value="1"/>
</dbReference>
<feature type="disulfide bond" evidence="2">
    <location>
        <begin position="344"/>
        <end position="353"/>
    </location>
</feature>
<feature type="domain" description="EGF-like" evidence="4">
    <location>
        <begin position="322"/>
        <end position="354"/>
    </location>
</feature>
<dbReference type="SMART" id="SM00180">
    <property type="entry name" value="EGF_Lam"/>
    <property type="match status" value="2"/>
</dbReference>
<keyword evidence="3" id="KW-0812">Transmembrane</keyword>
<protein>
    <submittedName>
        <fullName evidence="6">Growth factor receptor domain-containing protein</fullName>
    </submittedName>
</protein>
<dbReference type="SUPFAM" id="SSF50370">
    <property type="entry name" value="Ricin B-like lectins"/>
    <property type="match status" value="1"/>
</dbReference>
<dbReference type="InterPro" id="IPR000772">
    <property type="entry name" value="Ricin_B_lectin"/>
</dbReference>
<dbReference type="AlphaFoldDB" id="A0A2Z6R024"/>
<dbReference type="SMART" id="SM00261">
    <property type="entry name" value="FU"/>
    <property type="match status" value="7"/>
</dbReference>
<feature type="disulfide bond" evidence="2">
    <location>
        <begin position="326"/>
        <end position="336"/>
    </location>
</feature>
<dbReference type="Pfam" id="PF00053">
    <property type="entry name" value="EGF_laminin"/>
    <property type="match status" value="1"/>
</dbReference>
<dbReference type="PANTHER" id="PTHR45756">
    <property type="entry name" value="PALMITOYLTRANSFERASE"/>
    <property type="match status" value="1"/>
</dbReference>
<dbReference type="PROSITE" id="PS50231">
    <property type="entry name" value="RICIN_B_LECTIN"/>
    <property type="match status" value="1"/>
</dbReference>
<evidence type="ECO:0000259" key="4">
    <source>
        <dbReference type="PROSITE" id="PS50026"/>
    </source>
</evidence>